<evidence type="ECO:0000256" key="3">
    <source>
        <dbReference type="ARBA" id="ARBA00022801"/>
    </source>
</evidence>
<dbReference type="GO" id="GO:0006508">
    <property type="term" value="P:proteolysis"/>
    <property type="evidence" value="ECO:0007669"/>
    <property type="project" value="UniProtKB-KW"/>
</dbReference>
<dbReference type="InterPro" id="IPR002933">
    <property type="entry name" value="Peptidase_M20"/>
</dbReference>
<dbReference type="EMBL" id="QVPD01000001">
    <property type="protein sequence ID" value="RFP62416.1"/>
    <property type="molecule type" value="Genomic_DNA"/>
</dbReference>
<sequence length="496" mass="53072">MDASKIERFVADKWDADIVPQLVEYIRIPNKSPMFDADWVGHGYMDAAAGLMETWARAQAIPGMTVEVVRLEGRTPLIYLEIPATGADTGEDCVLLYGHLDKQPEMTGWDEGLGPWTPVLRGERLYGRGGADDGYAIFGSLAAIQALQAQGAPHARCVVLIEACEESGSYDLPAYVDHLAERIGKPSLVVCLDSGCGNYEQLWCTTSLRGLAGGNLTVKVLSEGVHSGDASGIVPSSFRLLRQLLSRIEDEDSGRILLDGLHAEIPADRALQAAKVAEVLGTEVYDKFPLLPGMQPMHADLTELVLNRTWRPALSITGMDGIPPLASAGNVLRPQTAVKLSLRLPPTLDGKRAGDLLKDALLRDPPNGAQVTLDLEKASTGWNAPAMAPWLERAIDTASREFFGKPAMYMGEGGSIPFMGMLGEKFPGAQFMITGVLGPHSNAHGPNEFLHIPMGKKVTASVARVLAEHHAASVRGETTGAAVAASVQERGTHGCC</sequence>
<proteinExistence type="predicted"/>
<keyword evidence="3 5" id="KW-0378">Hydrolase</keyword>
<dbReference type="GO" id="GO:0008233">
    <property type="term" value="F:peptidase activity"/>
    <property type="evidence" value="ECO:0007669"/>
    <property type="project" value="UniProtKB-KW"/>
</dbReference>
<name>A0A372DS64_9GAMM</name>
<keyword evidence="2" id="KW-0479">Metal-binding</keyword>
<dbReference type="PANTHER" id="PTHR43270:SF4">
    <property type="entry name" value="CARNOSINE DIPEPTIDASE 2, ISOFORM A"/>
    <property type="match status" value="1"/>
</dbReference>
<dbReference type="PANTHER" id="PTHR43270">
    <property type="entry name" value="BETA-ALA-HIS DIPEPTIDASE"/>
    <property type="match status" value="1"/>
</dbReference>
<dbReference type="AlphaFoldDB" id="A0A372DS64"/>
<dbReference type="OrthoDB" id="9761532at2"/>
<dbReference type="InterPro" id="IPR051458">
    <property type="entry name" value="Cyt/Met_Dipeptidase"/>
</dbReference>
<comment type="caution">
    <text evidence="5">The sequence shown here is derived from an EMBL/GenBank/DDBJ whole genome shotgun (WGS) entry which is preliminary data.</text>
</comment>
<dbReference type="Pfam" id="PF01546">
    <property type="entry name" value="Peptidase_M20"/>
    <property type="match status" value="1"/>
</dbReference>
<dbReference type="Proteomes" id="UP000262917">
    <property type="component" value="Unassembled WGS sequence"/>
</dbReference>
<evidence type="ECO:0000256" key="2">
    <source>
        <dbReference type="ARBA" id="ARBA00022723"/>
    </source>
</evidence>
<dbReference type="RefSeq" id="WP_117201236.1">
    <property type="nucleotide sequence ID" value="NZ_JBHTBK010000005.1"/>
</dbReference>
<keyword evidence="1" id="KW-0645">Protease</keyword>
<dbReference type="GO" id="GO:0046872">
    <property type="term" value="F:metal ion binding"/>
    <property type="evidence" value="ECO:0007669"/>
    <property type="project" value="UniProtKB-KW"/>
</dbReference>
<organism evidence="5 6">
    <name type="scientific">Cognatiluteimonas weifangensis</name>
    <dbReference type="NCBI Taxonomy" id="2303539"/>
    <lineage>
        <taxon>Bacteria</taxon>
        <taxon>Pseudomonadati</taxon>
        <taxon>Pseudomonadota</taxon>
        <taxon>Gammaproteobacteria</taxon>
        <taxon>Lysobacterales</taxon>
        <taxon>Lysobacteraceae</taxon>
        <taxon>Cognatiluteimonas</taxon>
    </lineage>
</organism>
<evidence type="ECO:0000313" key="6">
    <source>
        <dbReference type="Proteomes" id="UP000262917"/>
    </source>
</evidence>
<keyword evidence="6" id="KW-1185">Reference proteome</keyword>
<gene>
    <name evidence="5" type="ORF">D0Y53_00925</name>
</gene>
<evidence type="ECO:0000259" key="4">
    <source>
        <dbReference type="Pfam" id="PF07687"/>
    </source>
</evidence>
<evidence type="ECO:0000256" key="1">
    <source>
        <dbReference type="ARBA" id="ARBA00022670"/>
    </source>
</evidence>
<evidence type="ECO:0000313" key="5">
    <source>
        <dbReference type="EMBL" id="RFP62416.1"/>
    </source>
</evidence>
<accession>A0A372DS64</accession>
<reference evidence="5 6" key="1">
    <citation type="submission" date="2018-08" db="EMBL/GenBank/DDBJ databases">
        <title>Lysobacter weifangensis sp. nov., a new member of the family 'Xanthomonadaceae', isolated from soil in a farmland.</title>
        <authorList>
            <person name="Zhao H."/>
        </authorList>
    </citation>
    <scope>NUCLEOTIDE SEQUENCE [LARGE SCALE GENOMIC DNA]</scope>
    <source>
        <strain evidence="5 6">WF-2</strain>
    </source>
</reference>
<feature type="domain" description="Peptidase M20 dimerisation" evidence="4">
    <location>
        <begin position="207"/>
        <end position="364"/>
    </location>
</feature>
<dbReference type="InterPro" id="IPR011650">
    <property type="entry name" value="Peptidase_M20_dimer"/>
</dbReference>
<dbReference type="Gene3D" id="3.30.70.360">
    <property type="match status" value="1"/>
</dbReference>
<dbReference type="SUPFAM" id="SSF53187">
    <property type="entry name" value="Zn-dependent exopeptidases"/>
    <property type="match status" value="1"/>
</dbReference>
<dbReference type="Gene3D" id="3.40.630.10">
    <property type="entry name" value="Zn peptidases"/>
    <property type="match status" value="1"/>
</dbReference>
<dbReference type="Pfam" id="PF07687">
    <property type="entry name" value="M20_dimer"/>
    <property type="match status" value="1"/>
</dbReference>
<dbReference type="CDD" id="cd05682">
    <property type="entry name" value="M20_dipept_dapE"/>
    <property type="match status" value="1"/>
</dbReference>
<protein>
    <submittedName>
        <fullName evidence="5">M20/M25/M40 family metallo-hydrolase</fullName>
    </submittedName>
</protein>